<keyword evidence="3" id="KW-0472">Membrane</keyword>
<proteinExistence type="predicted"/>
<feature type="domain" description="POTRA" evidence="6">
    <location>
        <begin position="207"/>
        <end position="272"/>
    </location>
</feature>
<dbReference type="InterPro" id="IPR039910">
    <property type="entry name" value="D15-like"/>
</dbReference>
<dbReference type="InterPro" id="IPR010827">
    <property type="entry name" value="BamA/TamA_POTRA"/>
</dbReference>
<dbReference type="Gene3D" id="2.40.160.50">
    <property type="entry name" value="membrane protein fhac: a member of the omp85/tpsb transporter family"/>
    <property type="match status" value="1"/>
</dbReference>
<name>A0A1I0WSE0_9RHOB</name>
<keyword evidence="8" id="KW-1185">Reference proteome</keyword>
<protein>
    <submittedName>
        <fullName evidence="7">Autotransporter secretion outer membrane protein TamA</fullName>
    </submittedName>
</protein>
<dbReference type="Gene3D" id="3.10.20.310">
    <property type="entry name" value="membrane protein fhac"/>
    <property type="match status" value="1"/>
</dbReference>
<dbReference type="InterPro" id="IPR000184">
    <property type="entry name" value="Bac_surfAg_D15"/>
</dbReference>
<dbReference type="RefSeq" id="WP_092062964.1">
    <property type="nucleotide sequence ID" value="NZ_FOJU01000002.1"/>
</dbReference>
<feature type="signal peptide" evidence="4">
    <location>
        <begin position="1"/>
        <end position="26"/>
    </location>
</feature>
<dbReference type="PANTHER" id="PTHR12815">
    <property type="entry name" value="SORTING AND ASSEMBLY MACHINERY SAMM50 PROTEIN FAMILY MEMBER"/>
    <property type="match status" value="1"/>
</dbReference>
<organism evidence="7 8">
    <name type="scientific">Poseidonocella pacifica</name>
    <dbReference type="NCBI Taxonomy" id="871651"/>
    <lineage>
        <taxon>Bacteria</taxon>
        <taxon>Pseudomonadati</taxon>
        <taxon>Pseudomonadota</taxon>
        <taxon>Alphaproteobacteria</taxon>
        <taxon>Rhodobacterales</taxon>
        <taxon>Roseobacteraceae</taxon>
        <taxon>Poseidonocella</taxon>
    </lineage>
</organism>
<dbReference type="AlphaFoldDB" id="A0A1I0WSE0"/>
<dbReference type="STRING" id="871651.SAMN05421688_1667"/>
<evidence type="ECO:0000256" key="3">
    <source>
        <dbReference type="ARBA" id="ARBA00023136"/>
    </source>
</evidence>
<dbReference type="Pfam" id="PF07244">
    <property type="entry name" value="POTRA"/>
    <property type="match status" value="1"/>
</dbReference>
<dbReference type="GO" id="GO:0019867">
    <property type="term" value="C:outer membrane"/>
    <property type="evidence" value="ECO:0007669"/>
    <property type="project" value="InterPro"/>
</dbReference>
<feature type="domain" description="Bacterial surface antigen (D15)" evidence="5">
    <location>
        <begin position="302"/>
        <end position="600"/>
    </location>
</feature>
<keyword evidence="2" id="KW-0812">Transmembrane</keyword>
<dbReference type="Pfam" id="PF01103">
    <property type="entry name" value="Omp85"/>
    <property type="match status" value="1"/>
</dbReference>
<dbReference type="EMBL" id="FOJU01000002">
    <property type="protein sequence ID" value="SFA90926.1"/>
    <property type="molecule type" value="Genomic_DNA"/>
</dbReference>
<evidence type="ECO:0000259" key="5">
    <source>
        <dbReference type="Pfam" id="PF01103"/>
    </source>
</evidence>
<keyword evidence="2" id="KW-1134">Transmembrane beta strand</keyword>
<sequence>MGVIACRAWRKFGAGFLVWAASSAYALDDIKLRVPDGTEEGLRDTLVASSILRTSEEELPTGRDVYAAALADYRRLTETLYAEGYYNGVISIKLDGREASAVSPLSVPNQISMVLIEVEPGEPFRFGRAEIGPLVPETVPLPEFSRGERARAGAIRDAAQTAVDDWRDAGFAEAAVADQRVVADHARRRLDTDLTLDPGRRYVFGRLVVGSESAVRSMRIRRIGGLPEGETFSPAELDQVVQRLRRTGAFSSVVLKERPSPSSGVVDIVVEVADEAPRRFGFGAELSSLEGLELSAYWFHRNLLGGAERLRFDAEISNIGTDEAGGIDYFLGSRITTPGRFGADTVLFAFANYTHEDEPDYLSDRLEAGIGATRYISSSLEGEFSLTYTYAETEDELGDRTFQYLSFPLALTWDRRNDQLNPTQGLYVRGELRPFSAIEGLDSGLRSTLDARGYYGIDEEDRFVLAGRLQFGSVYGPDITETPQDFLFYSGGGGTVRGQSYQSLGVTLPGGVDLGGRSFVGLSGEVRVGITEALGAVVFADTGYVGAEEFYDGSGMWHSGGGLGIRYNTGIGPVRFDVATPLGDNAGEDVQIYLGIGQAF</sequence>
<reference evidence="7 8" key="1">
    <citation type="submission" date="2016-10" db="EMBL/GenBank/DDBJ databases">
        <authorList>
            <person name="de Groot N.N."/>
        </authorList>
    </citation>
    <scope>NUCLEOTIDE SEQUENCE [LARGE SCALE GENOMIC DNA]</scope>
    <source>
        <strain evidence="7 8">DSM 29316</strain>
    </source>
</reference>
<evidence type="ECO:0000313" key="8">
    <source>
        <dbReference type="Proteomes" id="UP000198796"/>
    </source>
</evidence>
<accession>A0A1I0WSE0</accession>
<evidence type="ECO:0000259" key="6">
    <source>
        <dbReference type="Pfam" id="PF07244"/>
    </source>
</evidence>
<dbReference type="OrthoDB" id="9769707at2"/>
<dbReference type="PANTHER" id="PTHR12815:SF42">
    <property type="entry name" value="BACTERIAL SURFACE ANTIGEN (D15) DOMAIN-CONTAINING PROTEIN"/>
    <property type="match status" value="1"/>
</dbReference>
<evidence type="ECO:0000256" key="1">
    <source>
        <dbReference type="ARBA" id="ARBA00004370"/>
    </source>
</evidence>
<feature type="chain" id="PRO_5011704056" evidence="4">
    <location>
        <begin position="27"/>
        <end position="600"/>
    </location>
</feature>
<evidence type="ECO:0000313" key="7">
    <source>
        <dbReference type="EMBL" id="SFA90926.1"/>
    </source>
</evidence>
<evidence type="ECO:0000256" key="2">
    <source>
        <dbReference type="ARBA" id="ARBA00022452"/>
    </source>
</evidence>
<comment type="subcellular location">
    <subcellularLocation>
        <location evidence="1">Membrane</location>
    </subcellularLocation>
</comment>
<dbReference type="Proteomes" id="UP000198796">
    <property type="component" value="Unassembled WGS sequence"/>
</dbReference>
<keyword evidence="4" id="KW-0732">Signal</keyword>
<gene>
    <name evidence="7" type="ORF">SAMN05421688_1667</name>
</gene>
<evidence type="ECO:0000256" key="4">
    <source>
        <dbReference type="SAM" id="SignalP"/>
    </source>
</evidence>